<dbReference type="InterPro" id="IPR022324">
    <property type="entry name" value="Bacilysin_exporter_BacE_put"/>
</dbReference>
<accession>A0AAU7WI19</accession>
<dbReference type="GO" id="GO:0005886">
    <property type="term" value="C:plasma membrane"/>
    <property type="evidence" value="ECO:0007669"/>
    <property type="project" value="UniProtKB-SubCell"/>
</dbReference>
<keyword evidence="6 7" id="KW-0472">Membrane</keyword>
<keyword evidence="3" id="KW-1003">Cell membrane</keyword>
<feature type="domain" description="Major facilitator superfamily (MFS) profile" evidence="8">
    <location>
        <begin position="212"/>
        <end position="424"/>
    </location>
</feature>
<dbReference type="InterPro" id="IPR020846">
    <property type="entry name" value="MFS_dom"/>
</dbReference>
<dbReference type="PRINTS" id="PR01988">
    <property type="entry name" value="EXPORTERBACE"/>
</dbReference>
<dbReference type="InterPro" id="IPR036259">
    <property type="entry name" value="MFS_trans_sf"/>
</dbReference>
<feature type="transmembrane region" description="Helical" evidence="7">
    <location>
        <begin position="256"/>
        <end position="278"/>
    </location>
</feature>
<keyword evidence="2" id="KW-0813">Transport</keyword>
<dbReference type="GeneID" id="93258436"/>
<feature type="transmembrane region" description="Helical" evidence="7">
    <location>
        <begin position="377"/>
        <end position="395"/>
    </location>
</feature>
<reference evidence="9" key="1">
    <citation type="submission" date="2024-06" db="EMBL/GenBank/DDBJ databases">
        <authorList>
            <person name="Huang C.H."/>
            <person name="Ting Y.S."/>
            <person name="Cheng Y.H."/>
        </authorList>
    </citation>
    <scope>NUCLEOTIDE SEQUENCE</scope>
    <source>
        <strain evidence="9">TCI803</strain>
    </source>
</reference>
<dbReference type="Gene3D" id="1.20.1250.20">
    <property type="entry name" value="MFS general substrate transporter like domains"/>
    <property type="match status" value="1"/>
</dbReference>
<feature type="transmembrane region" description="Helical" evidence="7">
    <location>
        <begin position="213"/>
        <end position="236"/>
    </location>
</feature>
<feature type="transmembrane region" description="Helical" evidence="7">
    <location>
        <begin position="352"/>
        <end position="371"/>
    </location>
</feature>
<evidence type="ECO:0000256" key="5">
    <source>
        <dbReference type="ARBA" id="ARBA00022989"/>
    </source>
</evidence>
<dbReference type="InterPro" id="IPR011701">
    <property type="entry name" value="MFS"/>
</dbReference>
<organism evidence="9">
    <name type="scientific">Heyndrickxia faecalis</name>
    <dbReference type="NCBI Taxonomy" id="2824910"/>
    <lineage>
        <taxon>Bacteria</taxon>
        <taxon>Bacillati</taxon>
        <taxon>Bacillota</taxon>
        <taxon>Bacilli</taxon>
        <taxon>Bacillales</taxon>
        <taxon>Bacillaceae</taxon>
        <taxon>Heyndrickxia</taxon>
    </lineage>
</organism>
<evidence type="ECO:0000256" key="6">
    <source>
        <dbReference type="ARBA" id="ARBA00023136"/>
    </source>
</evidence>
<evidence type="ECO:0000256" key="7">
    <source>
        <dbReference type="SAM" id="Phobius"/>
    </source>
</evidence>
<name>A0AAU7WI19_9BACI</name>
<dbReference type="EMBL" id="CP158453">
    <property type="protein sequence ID" value="XBX98504.1"/>
    <property type="molecule type" value="Genomic_DNA"/>
</dbReference>
<dbReference type="AlphaFoldDB" id="A0AAU7WI19"/>
<evidence type="ECO:0000259" key="8">
    <source>
        <dbReference type="PROSITE" id="PS50850"/>
    </source>
</evidence>
<evidence type="ECO:0000256" key="4">
    <source>
        <dbReference type="ARBA" id="ARBA00022692"/>
    </source>
</evidence>
<sequence length="424" mass="46169">MTVLKQRSSLCFFLAQFISRFGDGITTTIILYLIGTTSKDPFFIGLVLFAQYGPMLLFGFFTGTMADRFPKHILMIGTDLYRAFVMIAMIFSTHVIWLLIMLVFLSGIGNAISYPARSSFIPHLVGEQQITEALSISQGINSIMQIAGPGAAGILLVLTSPSNILIIDVVTFLVSALLTGVSVKMIHYHQAHNDNQNQHSSIWRSAKDGIKTVFALAPLTFLIALIMQLMFAAGIFNTTSTSLLLQDFHVSSFHYGMIEAMVGAGACIGAAMGPFLLLHFKPGHLLFFSSAFMGVWMIFVVLLQQLPGVYTIPSLYIWVSIIGLINAFLNIPISSLFLGLTPDIYRGRAMAILQMSSNTGLLLGIVISGLLSRFLGAVFVTAISGTLLVLISLLATRTKGFKALLAIDKKMKKPEKENVVVPGE</sequence>
<feature type="transmembrane region" description="Helical" evidence="7">
    <location>
        <begin position="41"/>
        <end position="62"/>
    </location>
</feature>
<dbReference type="RefSeq" id="WP_350346482.1">
    <property type="nucleotide sequence ID" value="NZ_CP158453.1"/>
</dbReference>
<dbReference type="SUPFAM" id="SSF103473">
    <property type="entry name" value="MFS general substrate transporter"/>
    <property type="match status" value="1"/>
</dbReference>
<dbReference type="PROSITE" id="PS50850">
    <property type="entry name" value="MFS"/>
    <property type="match status" value="1"/>
</dbReference>
<comment type="subcellular location">
    <subcellularLocation>
        <location evidence="1">Cell membrane</location>
        <topology evidence="1">Multi-pass membrane protein</topology>
    </subcellularLocation>
</comment>
<keyword evidence="5 7" id="KW-1133">Transmembrane helix</keyword>
<evidence type="ECO:0000256" key="3">
    <source>
        <dbReference type="ARBA" id="ARBA00022475"/>
    </source>
</evidence>
<dbReference type="Pfam" id="PF07690">
    <property type="entry name" value="MFS_1"/>
    <property type="match status" value="1"/>
</dbReference>
<dbReference type="PANTHER" id="PTHR43266:SF2">
    <property type="entry name" value="MAJOR FACILITATOR SUPERFAMILY (MFS) PROFILE DOMAIN-CONTAINING PROTEIN"/>
    <property type="match status" value="1"/>
</dbReference>
<gene>
    <name evidence="9" type="ORF">ABR335_02505</name>
</gene>
<evidence type="ECO:0000256" key="2">
    <source>
        <dbReference type="ARBA" id="ARBA00022448"/>
    </source>
</evidence>
<feature type="transmembrane region" description="Helical" evidence="7">
    <location>
        <begin position="12"/>
        <end position="35"/>
    </location>
</feature>
<feature type="transmembrane region" description="Helical" evidence="7">
    <location>
        <begin position="315"/>
        <end position="340"/>
    </location>
</feature>
<feature type="transmembrane region" description="Helical" evidence="7">
    <location>
        <begin position="164"/>
        <end position="183"/>
    </location>
</feature>
<feature type="transmembrane region" description="Helical" evidence="7">
    <location>
        <begin position="83"/>
        <end position="108"/>
    </location>
</feature>
<dbReference type="CDD" id="cd06173">
    <property type="entry name" value="MFS_MefA_like"/>
    <property type="match status" value="1"/>
</dbReference>
<evidence type="ECO:0000256" key="1">
    <source>
        <dbReference type="ARBA" id="ARBA00004651"/>
    </source>
</evidence>
<evidence type="ECO:0000313" key="9">
    <source>
        <dbReference type="EMBL" id="XBX98504.1"/>
    </source>
</evidence>
<proteinExistence type="predicted"/>
<protein>
    <submittedName>
        <fullName evidence="9">MFS transporter</fullName>
    </submittedName>
</protein>
<dbReference type="GO" id="GO:0022857">
    <property type="term" value="F:transmembrane transporter activity"/>
    <property type="evidence" value="ECO:0007669"/>
    <property type="project" value="InterPro"/>
</dbReference>
<dbReference type="PANTHER" id="PTHR43266">
    <property type="entry name" value="MACROLIDE-EFFLUX PROTEIN"/>
    <property type="match status" value="1"/>
</dbReference>
<feature type="transmembrane region" description="Helical" evidence="7">
    <location>
        <begin position="285"/>
        <end position="303"/>
    </location>
</feature>
<keyword evidence="4 7" id="KW-0812">Transmembrane</keyword>